<accession>A0A7X8TRP9</accession>
<keyword evidence="2" id="KW-1185">Reference proteome</keyword>
<dbReference type="PROSITE" id="PS51257">
    <property type="entry name" value="PROKAR_LIPOPROTEIN"/>
    <property type="match status" value="1"/>
</dbReference>
<evidence type="ECO:0000313" key="1">
    <source>
        <dbReference type="EMBL" id="NLS13596.1"/>
    </source>
</evidence>
<dbReference type="InterPro" id="IPR014917">
    <property type="entry name" value="DUF1800"/>
</dbReference>
<dbReference type="PANTHER" id="PTHR43737:SF1">
    <property type="entry name" value="DUF1501 DOMAIN-CONTAINING PROTEIN"/>
    <property type="match status" value="1"/>
</dbReference>
<proteinExistence type="predicted"/>
<protein>
    <submittedName>
        <fullName evidence="1">DUF1800 domain-containing protein</fullName>
    </submittedName>
</protein>
<dbReference type="PANTHER" id="PTHR43737">
    <property type="entry name" value="BLL7424 PROTEIN"/>
    <property type="match status" value="1"/>
</dbReference>
<reference evidence="1 2" key="1">
    <citation type="submission" date="2020-04" db="EMBL/GenBank/DDBJ databases">
        <title>Vibrio sp. SM6, a novel species isolated from seawater.</title>
        <authorList>
            <person name="Wang X."/>
        </authorList>
    </citation>
    <scope>NUCLEOTIDE SEQUENCE [LARGE SCALE GENOMIC DNA]</scope>
    <source>
        <strain evidence="1 2">SM6</strain>
    </source>
</reference>
<name>A0A7X8TRP9_9VIBR</name>
<organism evidence="1 2">
    <name type="scientific">Vibrio agarilyticus</name>
    <dbReference type="NCBI Taxonomy" id="2726741"/>
    <lineage>
        <taxon>Bacteria</taxon>
        <taxon>Pseudomonadati</taxon>
        <taxon>Pseudomonadota</taxon>
        <taxon>Gammaproteobacteria</taxon>
        <taxon>Vibrionales</taxon>
        <taxon>Vibrionaceae</taxon>
        <taxon>Vibrio</taxon>
    </lineage>
</organism>
<dbReference type="Proteomes" id="UP000535589">
    <property type="component" value="Unassembled WGS sequence"/>
</dbReference>
<dbReference type="EMBL" id="JABAIK010000010">
    <property type="protein sequence ID" value="NLS13596.1"/>
    <property type="molecule type" value="Genomic_DNA"/>
</dbReference>
<dbReference type="AlphaFoldDB" id="A0A7X8TRP9"/>
<dbReference type="RefSeq" id="WP_168836690.1">
    <property type="nucleotide sequence ID" value="NZ_JABAIK010000010.1"/>
</dbReference>
<dbReference type="Pfam" id="PF08811">
    <property type="entry name" value="DUF1800"/>
    <property type="match status" value="1"/>
</dbReference>
<comment type="caution">
    <text evidence="1">The sequence shown here is derived from an EMBL/GenBank/DDBJ whole genome shotgun (WGS) entry which is preliminary data.</text>
</comment>
<gene>
    <name evidence="1" type="ORF">HGP28_11900</name>
</gene>
<sequence length="575" mass="63757">MAQKIIAFGTALLLTGCLGSSQSSNESENSALPYWLPQSAPEVLTPQQQTHLLQHATATGDEDVAEELAALGYITWMSQQFALPFASQKSRYDAIDTALQGAVPQDNCRWVRFDRSDVREGIWWESLLFGEDQLRQRAAFALSQLLVVSRKDNPMRNHPQALTAYYDILLKHAFGNYRDLLEEITLSPAMGAFLSMANSKKANPKRGTFPDENFAREVMQLFTIGLYELNLDGSVKRDASGNPISTYSQKDVEEVARALSGWTYSDIERDEEGKIIHGKGYVKPMEPGSDKWGVWHDSEAKVVLGHVLPAGQAPLEDVQAVLDILFEHSNTAPFVARHLIQRLVTSNPSPEYIERVASVFVDNGQGVRGDLKSVLAAVWLDSEALNGAVDSTRYPIQKLKEPVLALAEVFHRLNAEKSDSNAFVLDTNEVFKSVAQGPLSANSVFNFYSPDYKPSGPLLDNQLFAPEFEIFPWAGFIGYQNIVRTRMNRVAKPDTLRCDNALHFDLTDYHAAAQDADAMALPNLINQRFFGGAMSDELTQAILTGAEKEKPTAYHNKAALAITLAVTSPEFLIQR</sequence>
<evidence type="ECO:0000313" key="2">
    <source>
        <dbReference type="Proteomes" id="UP000535589"/>
    </source>
</evidence>